<dbReference type="AlphaFoldDB" id="A0A9D4ANZ8"/>
<dbReference type="Proteomes" id="UP000827986">
    <property type="component" value="Unassembled WGS sequence"/>
</dbReference>
<feature type="region of interest" description="Disordered" evidence="1">
    <location>
        <begin position="1"/>
        <end position="36"/>
    </location>
</feature>
<accession>A0A9D4ANZ8</accession>
<protein>
    <submittedName>
        <fullName evidence="2">Uncharacterized protein</fullName>
    </submittedName>
</protein>
<dbReference type="EMBL" id="JAHDVG010000488">
    <property type="protein sequence ID" value="KAH1165103.1"/>
    <property type="molecule type" value="Genomic_DNA"/>
</dbReference>
<organism evidence="2 3">
    <name type="scientific">Mauremys mutica</name>
    <name type="common">yellowpond turtle</name>
    <dbReference type="NCBI Taxonomy" id="74926"/>
    <lineage>
        <taxon>Eukaryota</taxon>
        <taxon>Metazoa</taxon>
        <taxon>Chordata</taxon>
        <taxon>Craniata</taxon>
        <taxon>Vertebrata</taxon>
        <taxon>Euteleostomi</taxon>
        <taxon>Archelosauria</taxon>
        <taxon>Testudinata</taxon>
        <taxon>Testudines</taxon>
        <taxon>Cryptodira</taxon>
        <taxon>Durocryptodira</taxon>
        <taxon>Testudinoidea</taxon>
        <taxon>Geoemydidae</taxon>
        <taxon>Geoemydinae</taxon>
        <taxon>Mauremys</taxon>
    </lineage>
</organism>
<sequence length="111" mass="12861">MKGPKCYSQVSPPRSLERQKPHWSGLKSSSGLESRKLYTESRWRRNRVWFLTPMTDSLPKLSMPGWRVGNIRNTDLCPSHYWADSSLVNKRSNANSGQWHKYPGQSWTPSP</sequence>
<gene>
    <name evidence="2" type="ORF">KIL84_022662</name>
</gene>
<reference evidence="2" key="1">
    <citation type="submission" date="2021-09" db="EMBL/GenBank/DDBJ databases">
        <title>The genome of Mauremys mutica provides insights into the evolution of semi-aquatic lifestyle.</title>
        <authorList>
            <person name="Gong S."/>
            <person name="Gao Y."/>
        </authorList>
    </citation>
    <scope>NUCLEOTIDE SEQUENCE</scope>
    <source>
        <strain evidence="2">MM-2020</strain>
        <tissue evidence="2">Muscle</tissue>
    </source>
</reference>
<comment type="caution">
    <text evidence="2">The sequence shown here is derived from an EMBL/GenBank/DDBJ whole genome shotgun (WGS) entry which is preliminary data.</text>
</comment>
<name>A0A9D4ANZ8_9SAUR</name>
<evidence type="ECO:0000313" key="3">
    <source>
        <dbReference type="Proteomes" id="UP000827986"/>
    </source>
</evidence>
<keyword evidence="3" id="KW-1185">Reference proteome</keyword>
<evidence type="ECO:0000256" key="1">
    <source>
        <dbReference type="SAM" id="MobiDB-lite"/>
    </source>
</evidence>
<evidence type="ECO:0000313" key="2">
    <source>
        <dbReference type="EMBL" id="KAH1165103.1"/>
    </source>
</evidence>
<proteinExistence type="predicted"/>